<reference evidence="1" key="1">
    <citation type="submission" date="2014-09" db="EMBL/GenBank/DDBJ databases">
        <authorList>
            <person name="Magalhaes I.L.F."/>
            <person name="Oliveira U."/>
            <person name="Santos F.R."/>
            <person name="Vidigal T.H.D.A."/>
            <person name="Brescovit A.D."/>
            <person name="Santos A.J."/>
        </authorList>
    </citation>
    <scope>NUCLEOTIDE SEQUENCE</scope>
    <source>
        <tissue evidence="1">Shoot tissue taken approximately 20 cm above the soil surface</tissue>
    </source>
</reference>
<protein>
    <submittedName>
        <fullName evidence="1">Uncharacterized protein</fullName>
    </submittedName>
</protein>
<evidence type="ECO:0000313" key="1">
    <source>
        <dbReference type="EMBL" id="JAD89795.1"/>
    </source>
</evidence>
<accession>A0A0A9DVV8</accession>
<organism evidence="1">
    <name type="scientific">Arundo donax</name>
    <name type="common">Giant reed</name>
    <name type="synonym">Donax arundinaceus</name>
    <dbReference type="NCBI Taxonomy" id="35708"/>
    <lineage>
        <taxon>Eukaryota</taxon>
        <taxon>Viridiplantae</taxon>
        <taxon>Streptophyta</taxon>
        <taxon>Embryophyta</taxon>
        <taxon>Tracheophyta</taxon>
        <taxon>Spermatophyta</taxon>
        <taxon>Magnoliopsida</taxon>
        <taxon>Liliopsida</taxon>
        <taxon>Poales</taxon>
        <taxon>Poaceae</taxon>
        <taxon>PACMAD clade</taxon>
        <taxon>Arundinoideae</taxon>
        <taxon>Arundineae</taxon>
        <taxon>Arundo</taxon>
    </lineage>
</organism>
<proteinExistence type="predicted"/>
<name>A0A0A9DVV8_ARUDO</name>
<sequence>MLTNTKRIMDTIIFRTTRSSIPDFKKRTSKRRQHRCNFAFFCFRCGYRRQKLYFIYY</sequence>
<dbReference type="AlphaFoldDB" id="A0A0A9DVV8"/>
<dbReference type="EMBL" id="GBRH01208100">
    <property type="protein sequence ID" value="JAD89795.1"/>
    <property type="molecule type" value="Transcribed_RNA"/>
</dbReference>
<reference evidence="1" key="2">
    <citation type="journal article" date="2015" name="Data Brief">
        <title>Shoot transcriptome of the giant reed, Arundo donax.</title>
        <authorList>
            <person name="Barrero R.A."/>
            <person name="Guerrero F.D."/>
            <person name="Moolhuijzen P."/>
            <person name="Goolsby J.A."/>
            <person name="Tidwell J."/>
            <person name="Bellgard S.E."/>
            <person name="Bellgard M.I."/>
        </authorList>
    </citation>
    <scope>NUCLEOTIDE SEQUENCE</scope>
    <source>
        <tissue evidence="1">Shoot tissue taken approximately 20 cm above the soil surface</tissue>
    </source>
</reference>